<evidence type="ECO:0000313" key="1">
    <source>
        <dbReference type="EMBL" id="TGG90710.1"/>
    </source>
</evidence>
<reference evidence="1 2" key="1">
    <citation type="journal article" date="2019" name="mSystems">
        <title>Life at home and on the roam: Genomic adaptions reflect the dual lifestyle of an intracellular, facultative symbiont.</title>
        <authorList>
            <person name="Burgsdorf I."/>
        </authorList>
    </citation>
    <scope>NUCLEOTIDE SEQUENCE [LARGE SCALE GENOMIC DNA]</scope>
    <source>
        <strain evidence="1">277cV</strain>
    </source>
</reference>
<accession>A0A524RL93</accession>
<organism evidence="1 2">
    <name type="scientific">Aphanocapsa feldmannii 277cV</name>
    <dbReference type="NCBI Taxonomy" id="2507553"/>
    <lineage>
        <taxon>Bacteria</taxon>
        <taxon>Bacillati</taxon>
        <taxon>Cyanobacteriota</taxon>
        <taxon>Cyanophyceae</taxon>
        <taxon>Oscillatoriophycideae</taxon>
        <taxon>Chroococcales</taxon>
        <taxon>Microcystaceae</taxon>
        <taxon>Aphanocapsa</taxon>
    </lineage>
</organism>
<comment type="caution">
    <text evidence="1">The sequence shown here is derived from an EMBL/GenBank/DDBJ whole genome shotgun (WGS) entry which is preliminary data.</text>
</comment>
<sequence length="137" mass="16050">MKEEWIRDIILVNLNGHYEGNATSETFNNQGKTDILIRENGKNVFIAECKFWKGEKGLLDTIDQLLGYLTWRDTKAALILFSKKRDFTQVLANIEEGVPKHGNFKRQLDKINDTHIRYLFKQKNDSHKDLYLGHLEK</sequence>
<proteinExistence type="predicted"/>
<name>A0A524RL93_9CHRO</name>
<dbReference type="AlphaFoldDB" id="A0A524RL93"/>
<dbReference type="EMBL" id="SRMO01000085">
    <property type="protein sequence ID" value="TGG90710.1"/>
    <property type="molecule type" value="Genomic_DNA"/>
</dbReference>
<protein>
    <recommendedName>
        <fullName evidence="3">Restriction endonuclease type IV Mrr domain-containing protein</fullName>
    </recommendedName>
</protein>
<gene>
    <name evidence="1" type="ORF">ERJ67_10160</name>
</gene>
<evidence type="ECO:0008006" key="3">
    <source>
        <dbReference type="Google" id="ProtNLM"/>
    </source>
</evidence>
<evidence type="ECO:0000313" key="2">
    <source>
        <dbReference type="Proteomes" id="UP000317990"/>
    </source>
</evidence>
<dbReference type="Proteomes" id="UP000317990">
    <property type="component" value="Unassembled WGS sequence"/>
</dbReference>